<dbReference type="Proteomes" id="UP000677054">
    <property type="component" value="Unassembled WGS sequence"/>
</dbReference>
<feature type="chain" id="PRO_5036402880" description="C-type lectin domain-containing protein" evidence="1">
    <location>
        <begin position="27"/>
        <end position="349"/>
    </location>
</feature>
<name>A0A7R9AHK0_9CRUS</name>
<evidence type="ECO:0000256" key="1">
    <source>
        <dbReference type="SAM" id="SignalP"/>
    </source>
</evidence>
<keyword evidence="4" id="KW-1185">Reference proteome</keyword>
<dbReference type="InterPro" id="IPR016186">
    <property type="entry name" value="C-type_lectin-like/link_sf"/>
</dbReference>
<feature type="domain" description="C-type lectin" evidence="2">
    <location>
        <begin position="154"/>
        <end position="306"/>
    </location>
</feature>
<feature type="domain" description="C-type lectin" evidence="2">
    <location>
        <begin position="34"/>
        <end position="138"/>
    </location>
</feature>
<gene>
    <name evidence="3" type="ORF">DSTB1V02_LOCUS13792</name>
</gene>
<evidence type="ECO:0000313" key="4">
    <source>
        <dbReference type="Proteomes" id="UP000677054"/>
    </source>
</evidence>
<accession>A0A7R9AHK0</accession>
<dbReference type="PROSITE" id="PS50041">
    <property type="entry name" value="C_TYPE_LECTIN_2"/>
    <property type="match status" value="2"/>
</dbReference>
<feature type="signal peptide" evidence="1">
    <location>
        <begin position="1"/>
        <end position="26"/>
    </location>
</feature>
<dbReference type="EMBL" id="LR907114">
    <property type="protein sequence ID" value="CAD7254046.1"/>
    <property type="molecule type" value="Genomic_DNA"/>
</dbReference>
<evidence type="ECO:0000259" key="2">
    <source>
        <dbReference type="PROSITE" id="PS50041"/>
    </source>
</evidence>
<dbReference type="OrthoDB" id="418245at2759"/>
<protein>
    <recommendedName>
        <fullName evidence="2">C-type lectin domain-containing protein</fullName>
    </recommendedName>
</protein>
<dbReference type="PANTHER" id="PTHR22803">
    <property type="entry name" value="MANNOSE, PHOSPHOLIPASE, LECTIN RECEPTOR RELATED"/>
    <property type="match status" value="1"/>
</dbReference>
<dbReference type="InterPro" id="IPR001304">
    <property type="entry name" value="C-type_lectin-like"/>
</dbReference>
<dbReference type="Gene3D" id="3.10.100.10">
    <property type="entry name" value="Mannose-Binding Protein A, subunit A"/>
    <property type="match status" value="2"/>
</dbReference>
<proteinExistence type="predicted"/>
<dbReference type="AlphaFoldDB" id="A0A7R9AHK0"/>
<dbReference type="SUPFAM" id="SSF56436">
    <property type="entry name" value="C-type lectin-like"/>
    <property type="match status" value="2"/>
</dbReference>
<reference evidence="3" key="1">
    <citation type="submission" date="2020-11" db="EMBL/GenBank/DDBJ databases">
        <authorList>
            <person name="Tran Van P."/>
        </authorList>
    </citation>
    <scope>NUCLEOTIDE SEQUENCE</scope>
</reference>
<dbReference type="InterPro" id="IPR050111">
    <property type="entry name" value="C-type_lectin/snaclec_domain"/>
</dbReference>
<dbReference type="InterPro" id="IPR016187">
    <property type="entry name" value="CTDL_fold"/>
</dbReference>
<sequence>MILDSLPAIFCYLLFLVHLWWAVARGCDSGWSEFESNCYYFPDTTDTWLGGNADCIRRGSFLCDPSEGGQVRYVGYNTRRPVTYLGVQVNVGGGVVNYNGNGVNYNNFPPNRNSGYCYQYPNQWRSDGPDVEKCYVCQTRYDSTIGCPGSYRQWRSKCYNCYHNQRRNFYGSRHSCQGWYYNSIARAEVQDPTIAALQGDLVSIEDQAEMDFVSDLISGGVQNGTLDVTDYVDTNFWMGLELNTTQAALMLTEDPQASTVDAWHWTSPTYETKQARTTYSNWYPDSGNYREPSYGTCGSIYPSRWNTCGFNSGYRYGYTCRRSRKLTVSHAWNLLRGYIWLMYIGFTTL</sequence>
<evidence type="ECO:0000313" key="3">
    <source>
        <dbReference type="EMBL" id="CAD7254046.1"/>
    </source>
</evidence>
<dbReference type="SMART" id="SM00034">
    <property type="entry name" value="CLECT"/>
    <property type="match status" value="2"/>
</dbReference>
<dbReference type="EMBL" id="CAJPEV010007597">
    <property type="protein sequence ID" value="CAG0904842.1"/>
    <property type="molecule type" value="Genomic_DNA"/>
</dbReference>
<keyword evidence="1" id="KW-0732">Signal</keyword>
<dbReference type="CDD" id="cd00037">
    <property type="entry name" value="CLECT"/>
    <property type="match status" value="1"/>
</dbReference>
<organism evidence="3">
    <name type="scientific">Darwinula stevensoni</name>
    <dbReference type="NCBI Taxonomy" id="69355"/>
    <lineage>
        <taxon>Eukaryota</taxon>
        <taxon>Metazoa</taxon>
        <taxon>Ecdysozoa</taxon>
        <taxon>Arthropoda</taxon>
        <taxon>Crustacea</taxon>
        <taxon>Oligostraca</taxon>
        <taxon>Ostracoda</taxon>
        <taxon>Podocopa</taxon>
        <taxon>Podocopida</taxon>
        <taxon>Darwinulocopina</taxon>
        <taxon>Darwinuloidea</taxon>
        <taxon>Darwinulidae</taxon>
        <taxon>Darwinula</taxon>
    </lineage>
</organism>